<dbReference type="EMBL" id="CM001884">
    <property type="protein sequence ID" value="EOY25662.1"/>
    <property type="molecule type" value="Genomic_DNA"/>
</dbReference>
<sequence length="314" mass="35002">MDSLCASHNDHKVAPQMIIPFLKALPPNAKRPFLDKVKSGGKSTLGNTPTLENKAPDELTKVACLALVTCMSLYTANEKKRGYLEERGKFSSHRKIVAPSPIIQWQGIHRVSLVSYLPTIKCLHRLSLSIPYLPPPFGKKDLNLSIGDLARFSSEGINTKRGKRIKDRVTWEKLESGALKFNTDGAFTSNLREFGINGILKYENRVTLTFFSKSISHSDSNMVELLALKETLNPTNVPWRMRSHIIQLSKLLAKVQCWQIKHIPRTASCGGVLRNFAGLVVGIFFGLISCQNFLLHTIISAKEVMHGAKLDPVE</sequence>
<protein>
    <recommendedName>
        <fullName evidence="4">RNase H type-1 domain-containing protein</fullName>
    </recommendedName>
</protein>
<organism evidence="2 3">
    <name type="scientific">Theobroma cacao</name>
    <name type="common">Cacao</name>
    <name type="synonym">Cocoa</name>
    <dbReference type="NCBI Taxonomy" id="3641"/>
    <lineage>
        <taxon>Eukaryota</taxon>
        <taxon>Viridiplantae</taxon>
        <taxon>Streptophyta</taxon>
        <taxon>Embryophyta</taxon>
        <taxon>Tracheophyta</taxon>
        <taxon>Spermatophyta</taxon>
        <taxon>Magnoliopsida</taxon>
        <taxon>eudicotyledons</taxon>
        <taxon>Gunneridae</taxon>
        <taxon>Pentapetalae</taxon>
        <taxon>rosids</taxon>
        <taxon>malvids</taxon>
        <taxon>Malvales</taxon>
        <taxon>Malvaceae</taxon>
        <taxon>Byttnerioideae</taxon>
        <taxon>Theobroma</taxon>
    </lineage>
</organism>
<accession>A0A061G971</accession>
<feature type="region of interest" description="Disordered" evidence="1">
    <location>
        <begin position="33"/>
        <end position="52"/>
    </location>
</feature>
<dbReference type="PANTHER" id="PTHR33033">
    <property type="entry name" value="POLYNUCLEOTIDYL TRANSFERASE, RIBONUCLEASE H-LIKE SUPERFAMILY PROTEIN-RELATED"/>
    <property type="match status" value="1"/>
</dbReference>
<evidence type="ECO:0000313" key="2">
    <source>
        <dbReference type="EMBL" id="EOY25662.1"/>
    </source>
</evidence>
<dbReference type="InParanoid" id="A0A061G971"/>
<dbReference type="HOGENOM" id="CLU_886838_0_0_1"/>
<keyword evidence="3" id="KW-1185">Reference proteome</keyword>
<evidence type="ECO:0000313" key="3">
    <source>
        <dbReference type="Proteomes" id="UP000026915"/>
    </source>
</evidence>
<evidence type="ECO:0000256" key="1">
    <source>
        <dbReference type="SAM" id="MobiDB-lite"/>
    </source>
</evidence>
<dbReference type="AlphaFoldDB" id="A0A061G971"/>
<dbReference type="Proteomes" id="UP000026915">
    <property type="component" value="Chromosome 6"/>
</dbReference>
<feature type="compositionally biased region" description="Polar residues" evidence="1">
    <location>
        <begin position="41"/>
        <end position="51"/>
    </location>
</feature>
<name>A0A061G971_THECC</name>
<reference evidence="2 3" key="1">
    <citation type="journal article" date="2013" name="Genome Biol.">
        <title>The genome sequence of the most widely cultivated cacao type and its use to identify candidate genes regulating pod color.</title>
        <authorList>
            <person name="Motamayor J.C."/>
            <person name="Mockaitis K."/>
            <person name="Schmutz J."/>
            <person name="Haiminen N."/>
            <person name="Iii D.L."/>
            <person name="Cornejo O."/>
            <person name="Findley S.D."/>
            <person name="Zheng P."/>
            <person name="Utro F."/>
            <person name="Royaert S."/>
            <person name="Saski C."/>
            <person name="Jenkins J."/>
            <person name="Podicheti R."/>
            <person name="Zhao M."/>
            <person name="Scheffler B.E."/>
            <person name="Stack J.C."/>
            <person name="Feltus F.A."/>
            <person name="Mustiga G.M."/>
            <person name="Amores F."/>
            <person name="Phillips W."/>
            <person name="Marelli J.P."/>
            <person name="May G.D."/>
            <person name="Shapiro H."/>
            <person name="Ma J."/>
            <person name="Bustamante C.D."/>
            <person name="Schnell R.J."/>
            <person name="Main D."/>
            <person name="Gilbert D."/>
            <person name="Parida L."/>
            <person name="Kuhn D.N."/>
        </authorList>
    </citation>
    <scope>NUCLEOTIDE SEQUENCE [LARGE SCALE GENOMIC DNA]</scope>
    <source>
        <strain evidence="3">cv. Matina 1-6</strain>
    </source>
</reference>
<dbReference type="PANTHER" id="PTHR33033:SF109">
    <property type="entry name" value="PROTEIN, PUTATIVE-RELATED"/>
    <property type="match status" value="1"/>
</dbReference>
<dbReference type="Gramene" id="EOY25662">
    <property type="protein sequence ID" value="EOY25662"/>
    <property type="gene ID" value="TCM_027045"/>
</dbReference>
<evidence type="ECO:0008006" key="4">
    <source>
        <dbReference type="Google" id="ProtNLM"/>
    </source>
</evidence>
<gene>
    <name evidence="2" type="ORF">TCM_027045</name>
</gene>
<proteinExistence type="predicted"/>